<evidence type="ECO:0000259" key="5">
    <source>
        <dbReference type="PROSITE" id="PS50097"/>
    </source>
</evidence>
<dbReference type="InterPro" id="IPR006652">
    <property type="entry name" value="Kelch_1"/>
</dbReference>
<dbReference type="InterPro" id="IPR011498">
    <property type="entry name" value="Kelch_2"/>
</dbReference>
<organism evidence="6 7">
    <name type="scientific">Chironomus riparius</name>
    <dbReference type="NCBI Taxonomy" id="315576"/>
    <lineage>
        <taxon>Eukaryota</taxon>
        <taxon>Metazoa</taxon>
        <taxon>Ecdysozoa</taxon>
        <taxon>Arthropoda</taxon>
        <taxon>Hexapoda</taxon>
        <taxon>Insecta</taxon>
        <taxon>Pterygota</taxon>
        <taxon>Neoptera</taxon>
        <taxon>Endopterygota</taxon>
        <taxon>Diptera</taxon>
        <taxon>Nematocera</taxon>
        <taxon>Chironomoidea</taxon>
        <taxon>Chironomidae</taxon>
        <taxon>Chironominae</taxon>
        <taxon>Chironomus</taxon>
    </lineage>
</organism>
<protein>
    <recommendedName>
        <fullName evidence="1">Kelch-like protein diablo</fullName>
    </recommendedName>
</protein>
<dbReference type="InterPro" id="IPR011705">
    <property type="entry name" value="BACK"/>
</dbReference>
<dbReference type="Pfam" id="PF00651">
    <property type="entry name" value="BTB"/>
    <property type="match status" value="1"/>
</dbReference>
<evidence type="ECO:0000256" key="1">
    <source>
        <dbReference type="ARBA" id="ARBA00013699"/>
    </source>
</evidence>
<dbReference type="Pfam" id="PF24681">
    <property type="entry name" value="Kelch_KLHDC2_KLHL20_DRC7"/>
    <property type="match status" value="1"/>
</dbReference>
<dbReference type="GO" id="GO:0003779">
    <property type="term" value="F:actin binding"/>
    <property type="evidence" value="ECO:0007669"/>
    <property type="project" value="UniProtKB-KW"/>
</dbReference>
<comment type="function">
    <text evidence="4">Probable substrate-specific adapter of an E3 ubiquitin-protein ligase complex which mediates the ubiquitination and subsequent proteasomal degradation of target proteins. May have a role in synapse differentiation and growth.</text>
</comment>
<dbReference type="SUPFAM" id="SSF117281">
    <property type="entry name" value="Kelch motif"/>
    <property type="match status" value="1"/>
</dbReference>
<dbReference type="InterPro" id="IPR011333">
    <property type="entry name" value="SKP1/BTB/POZ_sf"/>
</dbReference>
<dbReference type="PANTHER" id="PTHR45632:SF3">
    <property type="entry name" value="KELCH-LIKE PROTEIN 32"/>
    <property type="match status" value="1"/>
</dbReference>
<dbReference type="OrthoDB" id="45365at2759"/>
<dbReference type="Pfam" id="PF07707">
    <property type="entry name" value="BACK"/>
    <property type="match status" value="1"/>
</dbReference>
<dbReference type="Pfam" id="PF07646">
    <property type="entry name" value="Kelch_2"/>
    <property type="match status" value="1"/>
</dbReference>
<feature type="domain" description="BTB" evidence="5">
    <location>
        <begin position="42"/>
        <end position="111"/>
    </location>
</feature>
<sequence>MQNFEISDVNFDDRKKKYDMNAIHFQKTMAEISKLRSKSLLFDIVIKTGDKSFQAHKLLLAASSDYFRAMFTANGKILELEKSEIQIDGISAVGIENVLNFIYTAKLELSLMNVQEVLSAANYFQLPTVIDACLNFLEGELDTENCIDMLIIAENYSLISLRDKILKFICAHISEISKSEEFLRLQDNQIEKLLSCDLPVDCTETEILRITLTWLINCRNDLKNLPRILRNINFKEIPVNEAEKVMKALEIKRTDPLYTAVWSQTIPFQNSSKSSNDNKLLNHRGMELAIIKIGGFEMTGITNEITYSFPSFDSLSLPSIQEPWRYLTEIPHIKQGSYGISVLNNCIYVIGGSYDINLDNEDVHPFGFKYNPLTSEWSTIKPMNFDRCRFSLNVIEGSLIAVGGHSEGLFQRHLENNEGQNVATAERYDVNTDSWTILTSLPEYRSQHAGVSYEKILFISGGIDHYGNVLESFYQYDNSTDRWTKICNLTPRADHVMLRVDKKIYICGGWNEIDGQRRLVSAIECYDMKTSTISTITNIHTPRFHAGITLINNKIYVIGGFATDDIFRHTATKIEIYDIIEDKWYFPDKYPKHVWEHSLTTIYIPKEVEIK</sequence>
<dbReference type="SUPFAM" id="SSF54695">
    <property type="entry name" value="POZ domain"/>
    <property type="match status" value="1"/>
</dbReference>
<evidence type="ECO:0000256" key="4">
    <source>
        <dbReference type="ARBA" id="ARBA00043912"/>
    </source>
</evidence>
<proteinExistence type="predicted"/>
<evidence type="ECO:0000256" key="2">
    <source>
        <dbReference type="ARBA" id="ARBA00022441"/>
    </source>
</evidence>
<keyword evidence="2" id="KW-0880">Kelch repeat</keyword>
<dbReference type="AlphaFoldDB" id="A0A9N9RSP5"/>
<evidence type="ECO:0000313" key="6">
    <source>
        <dbReference type="EMBL" id="CAG9801770.1"/>
    </source>
</evidence>
<keyword evidence="3" id="KW-0677">Repeat</keyword>
<reference evidence="6" key="2">
    <citation type="submission" date="2022-10" db="EMBL/GenBank/DDBJ databases">
        <authorList>
            <consortium name="ENA_rothamsted_submissions"/>
            <consortium name="culmorum"/>
            <person name="King R."/>
        </authorList>
    </citation>
    <scope>NUCLEOTIDE SEQUENCE</scope>
</reference>
<gene>
    <name evidence="6" type="ORF">CHIRRI_LOCUS4691</name>
</gene>
<dbReference type="SMART" id="SM00875">
    <property type="entry name" value="BACK"/>
    <property type="match status" value="1"/>
</dbReference>
<dbReference type="EMBL" id="OU895878">
    <property type="protein sequence ID" value="CAG9801770.1"/>
    <property type="molecule type" value="Genomic_DNA"/>
</dbReference>
<dbReference type="InterPro" id="IPR000210">
    <property type="entry name" value="BTB/POZ_dom"/>
</dbReference>
<dbReference type="Gene3D" id="1.25.40.420">
    <property type="match status" value="1"/>
</dbReference>
<dbReference type="PROSITE" id="PS50097">
    <property type="entry name" value="BTB"/>
    <property type="match status" value="1"/>
</dbReference>
<dbReference type="PANTHER" id="PTHR45632">
    <property type="entry name" value="LD33804P"/>
    <property type="match status" value="1"/>
</dbReference>
<dbReference type="Gene3D" id="2.120.10.80">
    <property type="entry name" value="Kelch-type beta propeller"/>
    <property type="match status" value="1"/>
</dbReference>
<dbReference type="SMART" id="SM00225">
    <property type="entry name" value="BTB"/>
    <property type="match status" value="1"/>
</dbReference>
<name>A0A9N9RSP5_9DIPT</name>
<dbReference type="PIRSF" id="PIRSF037037">
    <property type="entry name" value="Kelch-like_protein_gigaxonin"/>
    <property type="match status" value="1"/>
</dbReference>
<dbReference type="SMART" id="SM00612">
    <property type="entry name" value="Kelch"/>
    <property type="match status" value="5"/>
</dbReference>
<dbReference type="Gene3D" id="3.30.710.10">
    <property type="entry name" value="Potassium Channel Kv1.1, Chain A"/>
    <property type="match status" value="1"/>
</dbReference>
<dbReference type="InterPro" id="IPR015915">
    <property type="entry name" value="Kelch-typ_b-propeller"/>
</dbReference>
<evidence type="ECO:0000313" key="7">
    <source>
        <dbReference type="Proteomes" id="UP001153620"/>
    </source>
</evidence>
<evidence type="ECO:0000256" key="3">
    <source>
        <dbReference type="ARBA" id="ARBA00022737"/>
    </source>
</evidence>
<dbReference type="Proteomes" id="UP001153620">
    <property type="component" value="Chromosome 2"/>
</dbReference>
<dbReference type="InterPro" id="IPR017096">
    <property type="entry name" value="BTB-kelch_protein"/>
</dbReference>
<dbReference type="CDD" id="cd14733">
    <property type="entry name" value="BACK"/>
    <property type="match status" value="1"/>
</dbReference>
<accession>A0A9N9RSP5</accession>
<reference evidence="6" key="1">
    <citation type="submission" date="2022-01" db="EMBL/GenBank/DDBJ databases">
        <authorList>
            <person name="King R."/>
        </authorList>
    </citation>
    <scope>NUCLEOTIDE SEQUENCE</scope>
</reference>
<keyword evidence="7" id="KW-1185">Reference proteome</keyword>